<proteinExistence type="predicted"/>
<gene>
    <name evidence="2" type="ordered locus">Metev_0622</name>
</gene>
<dbReference type="STRING" id="644295.Metev_0622"/>
<evidence type="ECO:0000313" key="2">
    <source>
        <dbReference type="EMBL" id="ADI73528.1"/>
    </source>
</evidence>
<keyword evidence="1" id="KW-1133">Transmembrane helix</keyword>
<accession>D7E8I6</accession>
<keyword evidence="1" id="KW-0472">Membrane</keyword>
<dbReference type="PROSITE" id="PS51257">
    <property type="entry name" value="PROKAR_LIPOPROTEIN"/>
    <property type="match status" value="1"/>
</dbReference>
<feature type="transmembrane region" description="Helical" evidence="1">
    <location>
        <begin position="576"/>
        <end position="594"/>
    </location>
</feature>
<keyword evidence="1" id="KW-0812">Transmembrane</keyword>
<dbReference type="RefSeq" id="WP_013194096.1">
    <property type="nucleotide sequence ID" value="NC_014253.1"/>
</dbReference>
<evidence type="ECO:0000313" key="3">
    <source>
        <dbReference type="Proteomes" id="UP000000391"/>
    </source>
</evidence>
<protein>
    <submittedName>
        <fullName evidence="2">Uncharacterized protein</fullName>
    </submittedName>
</protein>
<evidence type="ECO:0000256" key="1">
    <source>
        <dbReference type="SAM" id="Phobius"/>
    </source>
</evidence>
<dbReference type="GeneID" id="9346244"/>
<dbReference type="HOGENOM" id="CLU_448070_0_0_2"/>
<dbReference type="EMBL" id="CP002069">
    <property type="protein sequence ID" value="ADI73528.1"/>
    <property type="molecule type" value="Genomic_DNA"/>
</dbReference>
<dbReference type="AlphaFoldDB" id="D7E8I6"/>
<dbReference type="Proteomes" id="UP000000391">
    <property type="component" value="Chromosome"/>
</dbReference>
<name>D7E8I6_METEZ</name>
<feature type="transmembrane region" description="Helical" evidence="1">
    <location>
        <begin position="544"/>
        <end position="564"/>
    </location>
</feature>
<dbReference type="KEGG" id="mev:Metev_0622"/>
<keyword evidence="3" id="KW-1185">Reference proteome</keyword>
<organism evidence="2 3">
    <name type="scientific">Methanohalobium evestigatum (strain ATCC BAA-1072 / DSM 3721 / NBRC 107634 / OCM 161 / Z-7303)</name>
    <dbReference type="NCBI Taxonomy" id="644295"/>
    <lineage>
        <taxon>Archaea</taxon>
        <taxon>Methanobacteriati</taxon>
        <taxon>Methanobacteriota</taxon>
        <taxon>Stenosarchaea group</taxon>
        <taxon>Methanomicrobia</taxon>
        <taxon>Methanosarcinales</taxon>
        <taxon>Methanosarcinaceae</taxon>
        <taxon>Methanohalobium</taxon>
    </lineage>
</organism>
<sequence length="609" mass="67159">MINAKSIITLIILLAAAVSLSGCLDLSTTGISEPMPVRSVDYTEDNPGNIDNNYWRISTTVDGTGEEYVLEVDEEQLKDGDTQAQNSLRLYFRPTQPYWDANCYEPSNKLQYAYWNKNLWGTFKDLRTEDAKYWRVSGVDQTIHAGYEAVIEADGEEVASGTVTNFATDDTESGTLTMEAEGPDGRDHTIYITLNNLEMKGVLTPKGELAIVSDGTDANSDSSYDLVNYITLKETLEEEREFAKTGYDNLDPTQEDPDIWNWQDAYDWMRNNGLRSEIPSQSVSGYDIRGVESFSSNPQGIEVYYSKGTFSTSVTAYIPEELADTIVEEKAAPSPDINKLDSVTTVEGESVNFKVTVDNKGTGGDVELTAVSDALKNIGTIGDQKRYIPSGESESFMFTADVADDITDYGEESFDVKVQADGGVSGQFGTTDTQTFELVVKSSDTAQKGTLKINAVYESTGEEFENAPIYVGYGSDARKGTGSAEVEVMGDIEYAVYSNDTSGYKSQYTQEEPYLVTVEPGGMEEVTIKFAEDRPGSDDEEWGWLWYYIGILAGILLIGFVVWYSGLIEYLIQNPILIAALIIATVVIWSILTVQDMLQSAADAITFWS</sequence>
<reference evidence="2 3" key="1">
    <citation type="submission" date="2010-06" db="EMBL/GenBank/DDBJ databases">
        <title>Complete sequence chromosome of Methanohalobium evestigatum Z-7303.</title>
        <authorList>
            <consortium name="US DOE Joint Genome Institute"/>
            <person name="Lucas S."/>
            <person name="Copeland A."/>
            <person name="Lapidus A."/>
            <person name="Cheng J.-F."/>
            <person name="Bruce D."/>
            <person name="Goodwin L."/>
            <person name="Pitluck S."/>
            <person name="Saunders E."/>
            <person name="Detter J.C."/>
            <person name="Han C."/>
            <person name="Tapia R."/>
            <person name="Land M."/>
            <person name="Hauser L."/>
            <person name="Kyrpides N."/>
            <person name="Mikhailova N."/>
            <person name="Sieprawska-Lupa M."/>
            <person name="Whitman W.B."/>
            <person name="Anderson I."/>
            <person name="Woyke T."/>
        </authorList>
    </citation>
    <scope>NUCLEOTIDE SEQUENCE [LARGE SCALE GENOMIC DNA]</scope>
    <source>
        <strain evidence="3">ATCC BAA-1072 / DSM 3721 / NBRC 107634 / OCM 161 / Z-7303</strain>
    </source>
</reference>